<evidence type="ECO:0000313" key="3">
    <source>
        <dbReference type="Proteomes" id="UP000302163"/>
    </source>
</evidence>
<dbReference type="SUPFAM" id="SSF51735">
    <property type="entry name" value="NAD(P)-binding Rossmann-fold domains"/>
    <property type="match status" value="1"/>
</dbReference>
<organism evidence="2 3">
    <name type="scientific">Jejubacter calystegiae</name>
    <dbReference type="NCBI Taxonomy" id="2579935"/>
    <lineage>
        <taxon>Bacteria</taxon>
        <taxon>Pseudomonadati</taxon>
        <taxon>Pseudomonadota</taxon>
        <taxon>Gammaproteobacteria</taxon>
        <taxon>Enterobacterales</taxon>
        <taxon>Enterobacteriaceae</taxon>
        <taxon>Jejubacter</taxon>
    </lineage>
</organism>
<dbReference type="PANTHER" id="PTHR43245">
    <property type="entry name" value="BIFUNCTIONAL POLYMYXIN RESISTANCE PROTEIN ARNA"/>
    <property type="match status" value="1"/>
</dbReference>
<dbReference type="Gene3D" id="3.40.50.720">
    <property type="entry name" value="NAD(P)-binding Rossmann-like Domain"/>
    <property type="match status" value="1"/>
</dbReference>
<dbReference type="Gene3D" id="3.90.25.60">
    <property type="match status" value="2"/>
</dbReference>
<name>A0A4P8YD00_9ENTR</name>
<protein>
    <submittedName>
        <fullName evidence="2">NAD(P)-dependent oxidoreductase</fullName>
    </submittedName>
</protein>
<dbReference type="RefSeq" id="WP_138093577.1">
    <property type="nucleotide sequence ID" value="NZ_CP040428.1"/>
</dbReference>
<proteinExistence type="predicted"/>
<evidence type="ECO:0000259" key="1">
    <source>
        <dbReference type="Pfam" id="PF01370"/>
    </source>
</evidence>
<dbReference type="OrthoDB" id="9801056at2"/>
<dbReference type="InterPro" id="IPR050177">
    <property type="entry name" value="Lipid_A_modif_metabolic_enz"/>
</dbReference>
<dbReference type="InterPro" id="IPR001509">
    <property type="entry name" value="Epimerase_deHydtase"/>
</dbReference>
<dbReference type="AlphaFoldDB" id="A0A4P8YD00"/>
<reference evidence="2 3" key="1">
    <citation type="submission" date="2019-05" db="EMBL/GenBank/DDBJ databases">
        <title>Complete genome sequence of Izhakiella calystegiae KSNA2, an endophyte isolated from beach morning glory (Calystegia soldanella).</title>
        <authorList>
            <person name="Jiang L."/>
            <person name="Jeong J.C."/>
            <person name="Kim C.Y."/>
            <person name="Kim D.H."/>
            <person name="Kim S.W."/>
            <person name="Lee j."/>
        </authorList>
    </citation>
    <scope>NUCLEOTIDE SEQUENCE [LARGE SCALE GENOMIC DNA]</scope>
    <source>
        <strain evidence="2 3">KSNA2</strain>
    </source>
</reference>
<keyword evidence="3" id="KW-1185">Reference proteome</keyword>
<accession>A0A4P8YD00</accession>
<evidence type="ECO:0000313" key="2">
    <source>
        <dbReference type="EMBL" id="QCT18340.1"/>
    </source>
</evidence>
<feature type="domain" description="NAD-dependent epimerase/dehydratase" evidence="1">
    <location>
        <begin position="4"/>
        <end position="165"/>
    </location>
</feature>
<dbReference type="Proteomes" id="UP000302163">
    <property type="component" value="Chromosome"/>
</dbReference>
<sequence length="330" mass="36452">MANIVITGAAGRIGSCIAAQLLARGDQVTGVDLQPARLTQPGYRHIECRFDCPARVQEIIAGADVVVHTGALMSWHPKDNDAMFHANVTATRLLLEAAKNQRIARFVFASSGEVYPEVRAHSLPVTEDHPRNPISFYGLTKLLGEELVQFWQRQGLETVILRFPHTQAVTEILDESSFFSGPRFFLRGKIRQQRDFGNSALADRLEREQGADGLDKMIIQHGEADGLPYMMHIADVRDTAAGVILALDHPAAANQIFNLGPDDVVEFDKAVPEMARIMELPVVNVAMPGPAVRFITSNQKMKALLGYQPRYGFLTMLEEAARLRREAGQG</sequence>
<dbReference type="InterPro" id="IPR036291">
    <property type="entry name" value="NAD(P)-bd_dom_sf"/>
</dbReference>
<dbReference type="Pfam" id="PF01370">
    <property type="entry name" value="Epimerase"/>
    <property type="match status" value="1"/>
</dbReference>
<gene>
    <name evidence="2" type="ORF">FEM41_01115</name>
</gene>
<dbReference type="KEGG" id="izh:FEM41_01115"/>
<dbReference type="EMBL" id="CP040428">
    <property type="protein sequence ID" value="QCT18340.1"/>
    <property type="molecule type" value="Genomic_DNA"/>
</dbReference>